<gene>
    <name evidence="3" type="ORF">A1356_05445</name>
</gene>
<feature type="compositionally biased region" description="Polar residues" evidence="1">
    <location>
        <begin position="227"/>
        <end position="243"/>
    </location>
</feature>
<organism evidence="3 4">
    <name type="scientific">Methylomonas koyamae</name>
    <dbReference type="NCBI Taxonomy" id="702114"/>
    <lineage>
        <taxon>Bacteria</taxon>
        <taxon>Pseudomonadati</taxon>
        <taxon>Pseudomonadota</taxon>
        <taxon>Gammaproteobacteria</taxon>
        <taxon>Methylococcales</taxon>
        <taxon>Methylococcaceae</taxon>
        <taxon>Methylomonas</taxon>
    </lineage>
</organism>
<feature type="region of interest" description="Disordered" evidence="1">
    <location>
        <begin position="188"/>
        <end position="257"/>
    </location>
</feature>
<name>A0AA91DF97_9GAMM</name>
<dbReference type="InterPro" id="IPR038610">
    <property type="entry name" value="FliK-like_C_sf"/>
</dbReference>
<evidence type="ECO:0000259" key="2">
    <source>
        <dbReference type="Pfam" id="PF02120"/>
    </source>
</evidence>
<dbReference type="InterPro" id="IPR021136">
    <property type="entry name" value="Flagellar_hook_control-like_C"/>
</dbReference>
<feature type="compositionally biased region" description="Polar residues" evidence="1">
    <location>
        <begin position="192"/>
        <end position="203"/>
    </location>
</feature>
<feature type="compositionally biased region" description="Low complexity" evidence="1">
    <location>
        <begin position="212"/>
        <end position="226"/>
    </location>
</feature>
<dbReference type="PANTHER" id="PTHR37533">
    <property type="entry name" value="FLAGELLAR HOOK-LENGTH CONTROL PROTEIN"/>
    <property type="match status" value="1"/>
</dbReference>
<evidence type="ECO:0000313" key="3">
    <source>
        <dbReference type="EMBL" id="OAI28973.1"/>
    </source>
</evidence>
<dbReference type="PANTHER" id="PTHR37533:SF2">
    <property type="entry name" value="FLAGELLAR HOOK-LENGTH CONTROL PROTEIN"/>
    <property type="match status" value="1"/>
</dbReference>
<keyword evidence="4" id="KW-1185">Reference proteome</keyword>
<accession>A0AA91DF97</accession>
<dbReference type="Pfam" id="PF02120">
    <property type="entry name" value="Flg_hook"/>
    <property type="match status" value="1"/>
</dbReference>
<feature type="domain" description="Flagellar hook-length control protein-like C-terminal" evidence="2">
    <location>
        <begin position="305"/>
        <end position="387"/>
    </location>
</feature>
<dbReference type="AlphaFoldDB" id="A0AA91DF97"/>
<dbReference type="InterPro" id="IPR052563">
    <property type="entry name" value="FliK"/>
</dbReference>
<sequence length="442" mass="45075">MLAASDAAAGLGAGVLGDGANAGLFSATFLDQLAQLQQCLAMKVAGNGGELANLPQLGGLSAENLTGRNLQEFAALFGNNVPAATKLDQDIDLDDTMAALADVLQYLQNLDAAPAVAQTVAADSAAPAAGADVEAKADAAADAQTAAIVGSPLQNFTKPAETPMTQEAVLDDALKNADALSQALAVVKKNASDSGGQSRQDATSLLGKGEPSAASAADAGLAQAVSGQNAAGQGTQDNASNESAAEPDALAPKSAAVSAEHGKGFSALAADIAQLSKSADAAAPTAAPQISRHLNHPEWNAELGEKLLWMHKQDIPSAEIRLNPEHMGPISIKIDVNQDQTSVSFTTQHAGVKEAIEAALPKLREMLSEQKLDLADVNVSQQHAEQRQGRESYQMAGDQRRSGNQDPDSNDTAATNAAAANILDEIEAGRAIASNGLLSLFA</sequence>
<evidence type="ECO:0000313" key="4">
    <source>
        <dbReference type="Proteomes" id="UP000077734"/>
    </source>
</evidence>
<reference evidence="3 4" key="1">
    <citation type="submission" date="2016-03" db="EMBL/GenBank/DDBJ databases">
        <authorList>
            <person name="Heylen K."/>
            <person name="De Vos P."/>
            <person name="Vekeman B."/>
        </authorList>
    </citation>
    <scope>NUCLEOTIDE SEQUENCE [LARGE SCALE GENOMIC DNA]</scope>
    <source>
        <strain evidence="3 4">R-49807</strain>
    </source>
</reference>
<feature type="region of interest" description="Disordered" evidence="1">
    <location>
        <begin position="379"/>
        <end position="412"/>
    </location>
</feature>
<protein>
    <recommendedName>
        <fullName evidence="2">Flagellar hook-length control protein-like C-terminal domain-containing protein</fullName>
    </recommendedName>
</protein>
<dbReference type="EMBL" id="LUUL01000052">
    <property type="protein sequence ID" value="OAI28973.1"/>
    <property type="molecule type" value="Genomic_DNA"/>
</dbReference>
<comment type="caution">
    <text evidence="3">The sequence shown here is derived from an EMBL/GenBank/DDBJ whole genome shotgun (WGS) entry which is preliminary data.</text>
</comment>
<dbReference type="Gene3D" id="3.30.750.140">
    <property type="match status" value="1"/>
</dbReference>
<dbReference type="Proteomes" id="UP000077734">
    <property type="component" value="Unassembled WGS sequence"/>
</dbReference>
<dbReference type="CDD" id="cd17470">
    <property type="entry name" value="T3SS_Flik_C"/>
    <property type="match status" value="1"/>
</dbReference>
<proteinExistence type="predicted"/>
<evidence type="ECO:0000256" key="1">
    <source>
        <dbReference type="SAM" id="MobiDB-lite"/>
    </source>
</evidence>